<dbReference type="Pfam" id="PF00072">
    <property type="entry name" value="Response_reg"/>
    <property type="match status" value="1"/>
</dbReference>
<evidence type="ECO:0000256" key="2">
    <source>
        <dbReference type="ARBA" id="ARBA00023012"/>
    </source>
</evidence>
<dbReference type="SMART" id="SM00448">
    <property type="entry name" value="REC"/>
    <property type="match status" value="1"/>
</dbReference>
<dbReference type="GO" id="GO:0003677">
    <property type="term" value="F:DNA binding"/>
    <property type="evidence" value="ECO:0007669"/>
    <property type="project" value="UniProtKB-KW"/>
</dbReference>
<dbReference type="InterPro" id="IPR016032">
    <property type="entry name" value="Sig_transdc_resp-reg_C-effctor"/>
</dbReference>
<dbReference type="InterPro" id="IPR036388">
    <property type="entry name" value="WH-like_DNA-bd_sf"/>
</dbReference>
<dbReference type="Proteomes" id="UP000472580">
    <property type="component" value="Unassembled WGS sequence"/>
</dbReference>
<dbReference type="Pfam" id="PF00196">
    <property type="entry name" value="GerE"/>
    <property type="match status" value="1"/>
</dbReference>
<keyword evidence="2" id="KW-0902">Two-component regulatory system</keyword>
<evidence type="ECO:0000313" key="9">
    <source>
        <dbReference type="EMBL" id="MVX56897.1"/>
    </source>
</evidence>
<evidence type="ECO:0000259" key="7">
    <source>
        <dbReference type="PROSITE" id="PS50043"/>
    </source>
</evidence>
<evidence type="ECO:0000256" key="1">
    <source>
        <dbReference type="ARBA" id="ARBA00022553"/>
    </source>
</evidence>
<keyword evidence="5" id="KW-0804">Transcription</keyword>
<dbReference type="PROSITE" id="PS50043">
    <property type="entry name" value="HTH_LUXR_2"/>
    <property type="match status" value="1"/>
</dbReference>
<evidence type="ECO:0000313" key="10">
    <source>
        <dbReference type="Proteomes" id="UP000472580"/>
    </source>
</evidence>
<feature type="domain" description="HTH luxR-type" evidence="7">
    <location>
        <begin position="137"/>
        <end position="202"/>
    </location>
</feature>
<dbReference type="InterPro" id="IPR011006">
    <property type="entry name" value="CheY-like_superfamily"/>
</dbReference>
<dbReference type="EMBL" id="WSRP01000017">
    <property type="protein sequence ID" value="MVX56897.1"/>
    <property type="molecule type" value="Genomic_DNA"/>
</dbReference>
<keyword evidence="10" id="KW-1185">Reference proteome</keyword>
<dbReference type="FunFam" id="3.40.50.2300:FF:000018">
    <property type="entry name" value="DNA-binding transcriptional regulator NtrC"/>
    <property type="match status" value="1"/>
</dbReference>
<dbReference type="PANTHER" id="PTHR44688:SF16">
    <property type="entry name" value="DNA-BINDING TRANSCRIPTIONAL ACTIVATOR DEVR_DOSR"/>
    <property type="match status" value="1"/>
</dbReference>
<keyword evidence="1 6" id="KW-0597">Phosphoprotein</keyword>
<dbReference type="InterPro" id="IPR000792">
    <property type="entry name" value="Tscrpt_reg_LuxR_C"/>
</dbReference>
<dbReference type="GO" id="GO:0000160">
    <property type="term" value="P:phosphorelay signal transduction system"/>
    <property type="evidence" value="ECO:0007669"/>
    <property type="project" value="UniProtKB-KW"/>
</dbReference>
<sequence length="204" mass="22898">MKLLTPIIRIVDDDKTVSDSLSFFLNLAGLQTRSFSSAEDFLRSDDPERLGCLILDVRMEGMTGIELQAELKRVGSDLPIIFLSAHGDIEMAVSCVENGAFNFLVKPPDPDKLLDLVSKAVAKNKQVRREKAYAESLREQFETLTAAEKKVSYQIAKGLPNSRIAEILEISERTVQSHRANIFAKLDLENPVELNEFLREMQNS</sequence>
<evidence type="ECO:0000259" key="8">
    <source>
        <dbReference type="PROSITE" id="PS50110"/>
    </source>
</evidence>
<gene>
    <name evidence="9" type="ORF">E5987_06705</name>
</gene>
<dbReference type="SUPFAM" id="SSF46894">
    <property type="entry name" value="C-terminal effector domain of the bipartite response regulators"/>
    <property type="match status" value="1"/>
</dbReference>
<dbReference type="PRINTS" id="PR00038">
    <property type="entry name" value="HTHLUXR"/>
</dbReference>
<name>A0A6L6YH19_9BURK</name>
<keyword evidence="3" id="KW-0805">Transcription regulation</keyword>
<dbReference type="PROSITE" id="PS00622">
    <property type="entry name" value="HTH_LUXR_1"/>
    <property type="match status" value="1"/>
</dbReference>
<proteinExistence type="predicted"/>
<dbReference type="SUPFAM" id="SSF52172">
    <property type="entry name" value="CheY-like"/>
    <property type="match status" value="1"/>
</dbReference>
<dbReference type="CDD" id="cd06170">
    <property type="entry name" value="LuxR_C_like"/>
    <property type="match status" value="1"/>
</dbReference>
<dbReference type="GO" id="GO:0006355">
    <property type="term" value="P:regulation of DNA-templated transcription"/>
    <property type="evidence" value="ECO:0007669"/>
    <property type="project" value="InterPro"/>
</dbReference>
<evidence type="ECO:0000256" key="3">
    <source>
        <dbReference type="ARBA" id="ARBA00023015"/>
    </source>
</evidence>
<feature type="domain" description="Response regulatory" evidence="8">
    <location>
        <begin position="7"/>
        <end position="121"/>
    </location>
</feature>
<dbReference type="OrthoDB" id="9802186at2"/>
<dbReference type="RefSeq" id="WP_160335326.1">
    <property type="nucleotide sequence ID" value="NZ_CALPCR010000017.1"/>
</dbReference>
<evidence type="ECO:0000256" key="5">
    <source>
        <dbReference type="ARBA" id="ARBA00023163"/>
    </source>
</evidence>
<evidence type="ECO:0000256" key="6">
    <source>
        <dbReference type="PROSITE-ProRule" id="PRU00169"/>
    </source>
</evidence>
<keyword evidence="4" id="KW-0238">DNA-binding</keyword>
<comment type="caution">
    <text evidence="9">The sequence shown here is derived from an EMBL/GenBank/DDBJ whole genome shotgun (WGS) entry which is preliminary data.</text>
</comment>
<dbReference type="Gene3D" id="3.40.50.2300">
    <property type="match status" value="1"/>
</dbReference>
<accession>A0A6L6YH19</accession>
<dbReference type="CDD" id="cd17537">
    <property type="entry name" value="REC_FixJ"/>
    <property type="match status" value="1"/>
</dbReference>
<dbReference type="AlphaFoldDB" id="A0A6L6YH19"/>
<dbReference type="PANTHER" id="PTHR44688">
    <property type="entry name" value="DNA-BINDING TRANSCRIPTIONAL ACTIVATOR DEVR_DOSR"/>
    <property type="match status" value="1"/>
</dbReference>
<reference evidence="9 10" key="1">
    <citation type="submission" date="2019-12" db="EMBL/GenBank/DDBJ databases">
        <title>Microbes associate with the intestines of laboratory mice.</title>
        <authorList>
            <person name="Navarre W."/>
            <person name="Wong E."/>
        </authorList>
    </citation>
    <scope>NUCLEOTIDE SEQUENCE [LARGE SCALE GENOMIC DNA]</scope>
    <source>
        <strain evidence="9 10">NM82_D38</strain>
    </source>
</reference>
<dbReference type="PROSITE" id="PS50110">
    <property type="entry name" value="RESPONSE_REGULATORY"/>
    <property type="match status" value="1"/>
</dbReference>
<organism evidence="9 10">
    <name type="scientific">Parasutterella muris</name>
    <dbReference type="NCBI Taxonomy" id="2565572"/>
    <lineage>
        <taxon>Bacteria</taxon>
        <taxon>Pseudomonadati</taxon>
        <taxon>Pseudomonadota</taxon>
        <taxon>Betaproteobacteria</taxon>
        <taxon>Burkholderiales</taxon>
        <taxon>Sutterellaceae</taxon>
        <taxon>Parasutterella</taxon>
    </lineage>
</organism>
<dbReference type="InterPro" id="IPR001789">
    <property type="entry name" value="Sig_transdc_resp-reg_receiver"/>
</dbReference>
<feature type="modified residue" description="4-aspartylphosphate" evidence="6">
    <location>
        <position position="56"/>
    </location>
</feature>
<dbReference type="SMART" id="SM00421">
    <property type="entry name" value="HTH_LUXR"/>
    <property type="match status" value="1"/>
</dbReference>
<protein>
    <submittedName>
        <fullName evidence="9">Response regulator</fullName>
    </submittedName>
</protein>
<evidence type="ECO:0000256" key="4">
    <source>
        <dbReference type="ARBA" id="ARBA00023125"/>
    </source>
</evidence>
<dbReference type="Gene3D" id="1.10.10.10">
    <property type="entry name" value="Winged helix-like DNA-binding domain superfamily/Winged helix DNA-binding domain"/>
    <property type="match status" value="1"/>
</dbReference>